<dbReference type="Proteomes" id="UP001595645">
    <property type="component" value="Unassembled WGS sequence"/>
</dbReference>
<organism evidence="2 3">
    <name type="scientific">Amycolatopsis speibonae</name>
    <dbReference type="NCBI Taxonomy" id="1450224"/>
    <lineage>
        <taxon>Bacteria</taxon>
        <taxon>Bacillati</taxon>
        <taxon>Actinomycetota</taxon>
        <taxon>Actinomycetes</taxon>
        <taxon>Pseudonocardiales</taxon>
        <taxon>Pseudonocardiaceae</taxon>
        <taxon>Amycolatopsis</taxon>
    </lineage>
</organism>
<protein>
    <recommendedName>
        <fullName evidence="4">Cupin</fullName>
    </recommendedName>
</protein>
<sequence>MIPPPGRYADNPNVSAEASRRSTVAAFNVPPGSTNVHDHPEPMAGIFP</sequence>
<feature type="region of interest" description="Disordered" evidence="1">
    <location>
        <begin position="1"/>
        <end position="48"/>
    </location>
</feature>
<evidence type="ECO:0008006" key="4">
    <source>
        <dbReference type="Google" id="ProtNLM"/>
    </source>
</evidence>
<proteinExistence type="predicted"/>
<accession>A0ABV7P8G8</accession>
<dbReference type="EMBL" id="JBHRWK010000074">
    <property type="protein sequence ID" value="MFC3454830.1"/>
    <property type="molecule type" value="Genomic_DNA"/>
</dbReference>
<name>A0ABV7P8G8_9PSEU</name>
<gene>
    <name evidence="2" type="ORF">ACFOSH_35810</name>
</gene>
<dbReference type="RefSeq" id="WP_378244700.1">
    <property type="nucleotide sequence ID" value="NZ_JBHRWK010000074.1"/>
</dbReference>
<comment type="caution">
    <text evidence="2">The sequence shown here is derived from an EMBL/GenBank/DDBJ whole genome shotgun (WGS) entry which is preliminary data.</text>
</comment>
<evidence type="ECO:0000256" key="1">
    <source>
        <dbReference type="SAM" id="MobiDB-lite"/>
    </source>
</evidence>
<evidence type="ECO:0000313" key="2">
    <source>
        <dbReference type="EMBL" id="MFC3454830.1"/>
    </source>
</evidence>
<evidence type="ECO:0000313" key="3">
    <source>
        <dbReference type="Proteomes" id="UP001595645"/>
    </source>
</evidence>
<keyword evidence="3" id="KW-1185">Reference proteome</keyword>
<reference evidence="3" key="1">
    <citation type="journal article" date="2019" name="Int. J. Syst. Evol. Microbiol.">
        <title>The Global Catalogue of Microorganisms (GCM) 10K type strain sequencing project: providing services to taxonomists for standard genome sequencing and annotation.</title>
        <authorList>
            <consortium name="The Broad Institute Genomics Platform"/>
            <consortium name="The Broad Institute Genome Sequencing Center for Infectious Disease"/>
            <person name="Wu L."/>
            <person name="Ma J."/>
        </authorList>
    </citation>
    <scope>NUCLEOTIDE SEQUENCE [LARGE SCALE GENOMIC DNA]</scope>
    <source>
        <strain evidence="3">CGMCC 4.7676</strain>
    </source>
</reference>